<dbReference type="Proteomes" id="UP000552709">
    <property type="component" value="Unassembled WGS sequence"/>
</dbReference>
<sequence>METYRILIDAVAEARKEVNALLSSAPAQTVVKQSFSSKPLLLGEDTYYSLDVMLAGAHAAEFSSRLKQRYTTDMQRIA</sequence>
<dbReference type="RefSeq" id="WP_184136795.1">
    <property type="nucleotide sequence ID" value="NZ_JACHFL010000017.1"/>
</dbReference>
<evidence type="ECO:0000313" key="1">
    <source>
        <dbReference type="EMBL" id="MBB5365375.1"/>
    </source>
</evidence>
<gene>
    <name evidence="1" type="ORF">HNQ08_004496</name>
</gene>
<keyword evidence="2" id="KW-1185">Reference proteome</keyword>
<accession>A0A7W8JY43</accession>
<reference evidence="1 2" key="1">
    <citation type="submission" date="2020-08" db="EMBL/GenBank/DDBJ databases">
        <title>Genomic Encyclopedia of Type Strains, Phase IV (KMG-IV): sequencing the most valuable type-strain genomes for metagenomic binning, comparative biology and taxonomic classification.</title>
        <authorList>
            <person name="Goeker M."/>
        </authorList>
    </citation>
    <scope>NUCLEOTIDE SEQUENCE [LARGE SCALE GENOMIC DNA]</scope>
    <source>
        <strain evidence="1 2">DSM 27939</strain>
    </source>
</reference>
<comment type="caution">
    <text evidence="1">The sequence shown here is derived from an EMBL/GenBank/DDBJ whole genome shotgun (WGS) entry which is preliminary data.</text>
</comment>
<name>A0A7W8JY43_9DEIO</name>
<organism evidence="1 2">
    <name type="scientific">Deinococcus humi</name>
    <dbReference type="NCBI Taxonomy" id="662880"/>
    <lineage>
        <taxon>Bacteria</taxon>
        <taxon>Thermotogati</taxon>
        <taxon>Deinococcota</taxon>
        <taxon>Deinococci</taxon>
        <taxon>Deinococcales</taxon>
        <taxon>Deinococcaceae</taxon>
        <taxon>Deinococcus</taxon>
    </lineage>
</organism>
<proteinExistence type="predicted"/>
<dbReference type="AlphaFoldDB" id="A0A7W8JY43"/>
<dbReference type="EMBL" id="JACHFL010000017">
    <property type="protein sequence ID" value="MBB5365375.1"/>
    <property type="molecule type" value="Genomic_DNA"/>
</dbReference>
<protein>
    <submittedName>
        <fullName evidence="1">Uncharacterized protein</fullName>
    </submittedName>
</protein>
<evidence type="ECO:0000313" key="2">
    <source>
        <dbReference type="Proteomes" id="UP000552709"/>
    </source>
</evidence>